<sequence length="115" mass="13322">MTLQYLRQPAKTIYLIYEALLTLLIRIPIWIVMAIPRQAKCLIRLASSNNQHLSRAWRPAPSRSYARTLLIQIARQVVEVMDKCGPVIHKPKYTQLEESEDAEGIWVDPVDPELR</sequence>
<reference evidence="2 3" key="1">
    <citation type="submission" date="2015-12" db="EMBL/GenBank/DDBJ databases">
        <title>Draft genome sequence of Moniliophthora roreri, the causal agent of frosty pod rot of cacao.</title>
        <authorList>
            <person name="Aime M.C."/>
            <person name="Diaz-Valderrama J.R."/>
            <person name="Kijpornyongpan T."/>
            <person name="Phillips-Mora W."/>
        </authorList>
    </citation>
    <scope>NUCLEOTIDE SEQUENCE [LARGE SCALE GENOMIC DNA]</scope>
    <source>
        <strain evidence="2 3">MCA 2952</strain>
    </source>
</reference>
<protein>
    <submittedName>
        <fullName evidence="2">Uncharacterized protein</fullName>
    </submittedName>
</protein>
<evidence type="ECO:0000313" key="3">
    <source>
        <dbReference type="Proteomes" id="UP000054988"/>
    </source>
</evidence>
<accession>A0A0W0FH73</accession>
<proteinExistence type="predicted"/>
<evidence type="ECO:0000256" key="1">
    <source>
        <dbReference type="SAM" id="Phobius"/>
    </source>
</evidence>
<keyword evidence="1" id="KW-0812">Transmembrane</keyword>
<comment type="caution">
    <text evidence="2">The sequence shown here is derived from an EMBL/GenBank/DDBJ whole genome shotgun (WGS) entry which is preliminary data.</text>
</comment>
<keyword evidence="1" id="KW-1133">Transmembrane helix</keyword>
<organism evidence="2 3">
    <name type="scientific">Moniliophthora roreri</name>
    <name type="common">Frosty pod rot fungus</name>
    <name type="synonym">Monilia roreri</name>
    <dbReference type="NCBI Taxonomy" id="221103"/>
    <lineage>
        <taxon>Eukaryota</taxon>
        <taxon>Fungi</taxon>
        <taxon>Dikarya</taxon>
        <taxon>Basidiomycota</taxon>
        <taxon>Agaricomycotina</taxon>
        <taxon>Agaricomycetes</taxon>
        <taxon>Agaricomycetidae</taxon>
        <taxon>Agaricales</taxon>
        <taxon>Marasmiineae</taxon>
        <taxon>Marasmiaceae</taxon>
        <taxon>Moniliophthora</taxon>
    </lineage>
</organism>
<name>A0A0W0FH73_MONRR</name>
<evidence type="ECO:0000313" key="2">
    <source>
        <dbReference type="EMBL" id="KTB35642.1"/>
    </source>
</evidence>
<dbReference type="AlphaFoldDB" id="A0A0W0FH73"/>
<feature type="transmembrane region" description="Helical" evidence="1">
    <location>
        <begin position="12"/>
        <end position="35"/>
    </location>
</feature>
<dbReference type="EMBL" id="LATX01001986">
    <property type="protein sequence ID" value="KTB35642.1"/>
    <property type="molecule type" value="Genomic_DNA"/>
</dbReference>
<dbReference type="Proteomes" id="UP000054988">
    <property type="component" value="Unassembled WGS sequence"/>
</dbReference>
<keyword evidence="1" id="KW-0472">Membrane</keyword>
<gene>
    <name evidence="2" type="ORF">WG66_11807</name>
</gene>